<dbReference type="SMART" id="SM00327">
    <property type="entry name" value="VWA"/>
    <property type="match status" value="1"/>
</dbReference>
<dbReference type="InterPro" id="IPR036465">
    <property type="entry name" value="vWFA_dom_sf"/>
</dbReference>
<reference evidence="7 8" key="1">
    <citation type="journal article" date="2017" name="Syst. Appl. Microbiol.">
        <title>Lebetimonas natsushimae sp. nov., a novel strictly anaerobic, moderately thermophilic chemoautotroph isolated from a deep-sea hydrothermal vent polychaete nest in the Mid-Okinawa Trough.</title>
        <authorList>
            <person name="Nagata R."/>
            <person name="Takaki Y."/>
            <person name="Tame A."/>
            <person name="Nunoura T."/>
            <person name="Muto H."/>
            <person name="Mino S."/>
            <person name="Sawayama S."/>
            <person name="Takai K."/>
            <person name="Nakagawa S."/>
        </authorList>
    </citation>
    <scope>NUCLEOTIDE SEQUENCE [LARGE SCALE GENOMIC DNA]</scope>
    <source>
        <strain evidence="7 8">HS1857</strain>
    </source>
</reference>
<protein>
    <submittedName>
        <fullName evidence="7">Ca-activated chloride channel homolog</fullName>
    </submittedName>
</protein>
<dbReference type="InterPro" id="IPR050768">
    <property type="entry name" value="UPF0353/GerABKA_families"/>
</dbReference>
<dbReference type="OrthoDB" id="6206554at2"/>
<sequence>MFEYPIFLLIPVIYIICRLKCPLRSDKIIFPNAFILKYKKFINIWEFLTVLFLSIALASPVKTKIIYTQKKGYDIVIDLDTSGSMAQFDKLTVSKEIINDFIQKRKNDRLGLVIFGNIAYIASPLTPDKKALSEILKRVYPGIAGEKTAIYDALFLSTNLFKNSNAKDKVIILLTDGMDNSSVTPIDIVIKKLKKEKIKVYTIGIGDEIDRETLRIIANKTGGRFFNVFSTGELKEIYKTINKLEKTEIKSNIIIKKKYYFEYPLILAIFFFLIMVYKRQLKWKF</sequence>
<feature type="domain" description="VWFA" evidence="6">
    <location>
        <begin position="74"/>
        <end position="241"/>
    </location>
</feature>
<dbReference type="InterPro" id="IPR002035">
    <property type="entry name" value="VWF_A"/>
</dbReference>
<evidence type="ECO:0000256" key="3">
    <source>
        <dbReference type="ARBA" id="ARBA00022989"/>
    </source>
</evidence>
<dbReference type="PROSITE" id="PS50234">
    <property type="entry name" value="VWFA"/>
    <property type="match status" value="1"/>
</dbReference>
<evidence type="ECO:0000313" key="8">
    <source>
        <dbReference type="Proteomes" id="UP000217944"/>
    </source>
</evidence>
<feature type="transmembrane region" description="Helical" evidence="5">
    <location>
        <begin position="259"/>
        <end position="277"/>
    </location>
</feature>
<keyword evidence="2 5" id="KW-0812">Transmembrane</keyword>
<dbReference type="Gene3D" id="3.40.50.410">
    <property type="entry name" value="von Willebrand factor, type A domain"/>
    <property type="match status" value="1"/>
</dbReference>
<name>A0A292YC02_9BACT</name>
<gene>
    <name evidence="7" type="ORF">LNAT_P0344</name>
</gene>
<keyword evidence="3 5" id="KW-1133">Transmembrane helix</keyword>
<feature type="transmembrane region" description="Helical" evidence="5">
    <location>
        <begin position="44"/>
        <end position="61"/>
    </location>
</feature>
<dbReference type="SUPFAM" id="SSF53300">
    <property type="entry name" value="vWA-like"/>
    <property type="match status" value="1"/>
</dbReference>
<dbReference type="PANTHER" id="PTHR22550">
    <property type="entry name" value="SPORE GERMINATION PROTEIN"/>
    <property type="match status" value="1"/>
</dbReference>
<keyword evidence="4 5" id="KW-0472">Membrane</keyword>
<accession>A0A292YC02</accession>
<dbReference type="Pfam" id="PF00092">
    <property type="entry name" value="VWA"/>
    <property type="match status" value="1"/>
</dbReference>
<dbReference type="Proteomes" id="UP000217944">
    <property type="component" value="Unassembled WGS sequence"/>
</dbReference>
<evidence type="ECO:0000313" key="7">
    <source>
        <dbReference type="EMBL" id="GAX87049.1"/>
    </source>
</evidence>
<evidence type="ECO:0000259" key="6">
    <source>
        <dbReference type="PROSITE" id="PS50234"/>
    </source>
</evidence>
<dbReference type="PANTHER" id="PTHR22550:SF5">
    <property type="entry name" value="LEUCINE ZIPPER PROTEIN 4"/>
    <property type="match status" value="1"/>
</dbReference>
<comment type="caution">
    <text evidence="7">The sequence shown here is derived from an EMBL/GenBank/DDBJ whole genome shotgun (WGS) entry which is preliminary data.</text>
</comment>
<proteinExistence type="predicted"/>
<evidence type="ECO:0000256" key="4">
    <source>
        <dbReference type="ARBA" id="ARBA00023136"/>
    </source>
</evidence>
<dbReference type="AlphaFoldDB" id="A0A292YC02"/>
<keyword evidence="1" id="KW-1003">Cell membrane</keyword>
<keyword evidence="8" id="KW-1185">Reference proteome</keyword>
<dbReference type="EMBL" id="BDME01000001">
    <property type="protein sequence ID" value="GAX87049.1"/>
    <property type="molecule type" value="Genomic_DNA"/>
</dbReference>
<evidence type="ECO:0000256" key="2">
    <source>
        <dbReference type="ARBA" id="ARBA00022692"/>
    </source>
</evidence>
<organism evidence="7 8">
    <name type="scientific">Lebetimonas natsushimae</name>
    <dbReference type="NCBI Taxonomy" id="1936991"/>
    <lineage>
        <taxon>Bacteria</taxon>
        <taxon>Pseudomonadati</taxon>
        <taxon>Campylobacterota</taxon>
        <taxon>Epsilonproteobacteria</taxon>
        <taxon>Nautiliales</taxon>
        <taxon>Nautiliaceae</taxon>
        <taxon>Lebetimonas</taxon>
    </lineage>
</organism>
<evidence type="ECO:0000256" key="5">
    <source>
        <dbReference type="SAM" id="Phobius"/>
    </source>
</evidence>
<evidence type="ECO:0000256" key="1">
    <source>
        <dbReference type="ARBA" id="ARBA00022475"/>
    </source>
</evidence>
<dbReference type="RefSeq" id="WP_096258206.1">
    <property type="nucleotide sequence ID" value="NZ_BDME01000001.1"/>
</dbReference>